<proteinExistence type="predicted"/>
<dbReference type="SMART" id="SM00179">
    <property type="entry name" value="EGF_CA"/>
    <property type="match status" value="2"/>
</dbReference>
<feature type="compositionally biased region" description="Low complexity" evidence="6">
    <location>
        <begin position="807"/>
        <end position="822"/>
    </location>
</feature>
<dbReference type="InterPro" id="IPR024731">
    <property type="entry name" value="NELL2-like_EGF"/>
</dbReference>
<dbReference type="InterPro" id="IPR000152">
    <property type="entry name" value="EGF-type_Asp/Asn_hydroxyl_site"/>
</dbReference>
<dbReference type="CDD" id="cd00054">
    <property type="entry name" value="EGF_CA"/>
    <property type="match status" value="2"/>
</dbReference>
<accession>A0ABN8RML4</accession>
<feature type="domain" description="EGF-like" evidence="7">
    <location>
        <begin position="500"/>
        <end position="540"/>
    </location>
</feature>
<organism evidence="8 9">
    <name type="scientific">Porites lobata</name>
    <dbReference type="NCBI Taxonomy" id="104759"/>
    <lineage>
        <taxon>Eukaryota</taxon>
        <taxon>Metazoa</taxon>
        <taxon>Cnidaria</taxon>
        <taxon>Anthozoa</taxon>
        <taxon>Hexacorallia</taxon>
        <taxon>Scleractinia</taxon>
        <taxon>Fungiina</taxon>
        <taxon>Poritidae</taxon>
        <taxon>Porites</taxon>
    </lineage>
</organism>
<name>A0ABN8RML4_9CNID</name>
<dbReference type="PROSITE" id="PS00010">
    <property type="entry name" value="ASX_HYDROXYL"/>
    <property type="match status" value="1"/>
</dbReference>
<dbReference type="SUPFAM" id="SSF57196">
    <property type="entry name" value="EGF/Laminin"/>
    <property type="match status" value="2"/>
</dbReference>
<evidence type="ECO:0000256" key="4">
    <source>
        <dbReference type="ARBA" id="ARBA00023157"/>
    </source>
</evidence>
<reference evidence="8 9" key="1">
    <citation type="submission" date="2022-05" db="EMBL/GenBank/DDBJ databases">
        <authorList>
            <consortium name="Genoscope - CEA"/>
            <person name="William W."/>
        </authorList>
    </citation>
    <scope>NUCLEOTIDE SEQUENCE [LARGE SCALE GENOMIC DNA]</scope>
</reference>
<dbReference type="Gene3D" id="2.10.25.10">
    <property type="entry name" value="Laminin"/>
    <property type="match status" value="2"/>
</dbReference>
<dbReference type="InterPro" id="IPR001881">
    <property type="entry name" value="EGF-like_Ca-bd_dom"/>
</dbReference>
<sequence>HPVSFSAVFTNLGASGRLGPTSLGSYYSGQDHDGQVTLVSGIQQWTVPRTGDYRIEAIGAAAGYDKYSNGGIYRGRGARMKGTFHLFKSETIQILVGQEGGINKYDSTAGGGGGTFVVRGRSTPLIVAGGGGGMDYSRSRHTECDASTGTAGRAGYLSWSGGSGGYGAQAFGNRDSGGGGGGFYSSGRSSKQFGGSGDGGEGGKGFLQGGVGGRARYNNIEGGFGGGGGAYGNGGGGGRGGGYSGGGSGVNSMDACGGGGGSYNAGKNQQNECCYNAVGHGGAGKIVILSTLSTNHKAGKKKKNDISKQHSKQVIRQGKSRKITQFLLTRICAFSLNVAFILCGPGKEHSEKEVSRKNNEGKGRHLGSGRKTVNSKGYSELREPIKTRGKVLFTNLVINIAFLFMLSQTFTETLSQQCINGGSEKSISGWRLQNHVYKTLKANFGYEFVLICRQETRCQSFNWVISLNMCEFSDRTKEARPEDFVPDPDRYYYRRDMNRDIDECTASSPICDVNAQCSNALGSYSCRCKVGFSGNGKTCKDINECTTNSHTCDVNAVCQNTVGSHTCSCKAGYGGNGNTCHGKMRGSQCFPIWTNSNESICSIRTWTSFLPVGKKEYTLRMGLMNLINSYLAFSNVIAIRCLLNSHVNLANIYKLVKFNDYFSVLQLYNFTTNGRKGRQGSIQMLRVPTTARYLIKAWGARGGTHSTNYGGYPGTFYGGMGAFKKGTFRLNNGTVMNIVVGQRGGNSVEVKGGQSTNRTAAELGLSVEDNAGTGGGGGSFVYTSANALLLAAGGGGGASAGYNGVHGQAGSSGASSVGNKSSQVRRGGVGGNPGECNSVGASYHGGVGAGWLRQGCVRAGTSHGERGRSRVQGWVGGRAGGMNSGSNRGPHPGAVGGFGGGGGGSEDNGASGGGGGYSGGGSGTHPNQAGGGGGSYCGGASCSGATGGNAKDDGFVQIIELPN</sequence>
<evidence type="ECO:0000313" key="8">
    <source>
        <dbReference type="EMBL" id="CAH3179319.1"/>
    </source>
</evidence>
<comment type="caution">
    <text evidence="5">Lacks conserved residue(s) required for the propagation of feature annotation.</text>
</comment>
<dbReference type="Pfam" id="PF12947">
    <property type="entry name" value="EGF_3"/>
    <property type="match status" value="1"/>
</dbReference>
<evidence type="ECO:0000259" key="7">
    <source>
        <dbReference type="PROSITE" id="PS50026"/>
    </source>
</evidence>
<dbReference type="PROSITE" id="PS01186">
    <property type="entry name" value="EGF_2"/>
    <property type="match status" value="2"/>
</dbReference>
<evidence type="ECO:0000256" key="3">
    <source>
        <dbReference type="ARBA" id="ARBA00022737"/>
    </source>
</evidence>
<dbReference type="SMART" id="SM00181">
    <property type="entry name" value="EGF"/>
    <property type="match status" value="2"/>
</dbReference>
<dbReference type="PANTHER" id="PTHR31535:SF3">
    <property type="entry name" value="REGULATORY PROTEIN ZESTE"/>
    <property type="match status" value="1"/>
</dbReference>
<dbReference type="EMBL" id="CALNXK010000254">
    <property type="protein sequence ID" value="CAH3179319.1"/>
    <property type="molecule type" value="Genomic_DNA"/>
</dbReference>
<feature type="region of interest" description="Disordered" evidence="6">
    <location>
        <begin position="351"/>
        <end position="377"/>
    </location>
</feature>
<feature type="compositionally biased region" description="Gly residues" evidence="6">
    <location>
        <begin position="194"/>
        <end position="207"/>
    </location>
</feature>
<evidence type="ECO:0000256" key="2">
    <source>
        <dbReference type="ARBA" id="ARBA00022729"/>
    </source>
</evidence>
<keyword evidence="1 5" id="KW-0245">EGF-like domain</keyword>
<dbReference type="Proteomes" id="UP001159405">
    <property type="component" value="Unassembled WGS sequence"/>
</dbReference>
<feature type="compositionally biased region" description="Basic and acidic residues" evidence="6">
    <location>
        <begin position="351"/>
        <end position="363"/>
    </location>
</feature>
<feature type="region of interest" description="Disordered" evidence="6">
    <location>
        <begin position="860"/>
        <end position="933"/>
    </location>
</feature>
<feature type="non-terminal residue" evidence="8">
    <location>
        <position position="1"/>
    </location>
</feature>
<evidence type="ECO:0000256" key="5">
    <source>
        <dbReference type="PROSITE-ProRule" id="PRU00076"/>
    </source>
</evidence>
<keyword evidence="4" id="KW-1015">Disulfide bond</keyword>
<dbReference type="InterPro" id="IPR000742">
    <property type="entry name" value="EGF"/>
</dbReference>
<evidence type="ECO:0000256" key="6">
    <source>
        <dbReference type="SAM" id="MobiDB-lite"/>
    </source>
</evidence>
<feature type="domain" description="EGF-like" evidence="7">
    <location>
        <begin position="541"/>
        <end position="581"/>
    </location>
</feature>
<protein>
    <recommendedName>
        <fullName evidence="7">EGF-like domain-containing protein</fullName>
    </recommendedName>
</protein>
<dbReference type="InterPro" id="IPR049883">
    <property type="entry name" value="NOTCH1_EGF-like"/>
</dbReference>
<dbReference type="PROSITE" id="PS50026">
    <property type="entry name" value="EGF_3"/>
    <property type="match status" value="2"/>
</dbReference>
<dbReference type="Pfam" id="PF07645">
    <property type="entry name" value="EGF_CA"/>
    <property type="match status" value="1"/>
</dbReference>
<feature type="compositionally biased region" description="Gly residues" evidence="6">
    <location>
        <begin position="874"/>
        <end position="883"/>
    </location>
</feature>
<keyword evidence="3" id="KW-0677">Repeat</keyword>
<gene>
    <name evidence="8" type="ORF">PLOB_00021787</name>
</gene>
<keyword evidence="9" id="KW-1185">Reference proteome</keyword>
<evidence type="ECO:0000256" key="1">
    <source>
        <dbReference type="ARBA" id="ARBA00022536"/>
    </source>
</evidence>
<keyword evidence="2" id="KW-0732">Signal</keyword>
<dbReference type="PANTHER" id="PTHR31535">
    <property type="match status" value="1"/>
</dbReference>
<evidence type="ECO:0000313" key="9">
    <source>
        <dbReference type="Proteomes" id="UP001159405"/>
    </source>
</evidence>
<feature type="compositionally biased region" description="Gly residues" evidence="6">
    <location>
        <begin position="894"/>
        <end position="933"/>
    </location>
</feature>
<feature type="region of interest" description="Disordered" evidence="6">
    <location>
        <begin position="179"/>
        <end position="207"/>
    </location>
</feature>
<comment type="caution">
    <text evidence="8">The sequence shown here is derived from an EMBL/GenBank/DDBJ whole genome shotgun (WGS) entry which is preliminary data.</text>
</comment>
<feature type="region of interest" description="Disordered" evidence="6">
    <location>
        <begin position="807"/>
        <end position="833"/>
    </location>
</feature>